<keyword evidence="3" id="KW-1185">Reference proteome</keyword>
<feature type="transmembrane region" description="Helical" evidence="1">
    <location>
        <begin position="33"/>
        <end position="52"/>
    </location>
</feature>
<dbReference type="EMBL" id="CM007655">
    <property type="protein sequence ID" value="ONI06482.1"/>
    <property type="molecule type" value="Genomic_DNA"/>
</dbReference>
<dbReference type="AlphaFoldDB" id="A0A251P4J3"/>
<dbReference type="Proteomes" id="UP000006882">
    <property type="component" value="Chromosome G5"/>
</dbReference>
<keyword evidence="1" id="KW-1133">Transmembrane helix</keyword>
<sequence>MSGLVWILPAYCSMECFNGIFFRVAVYTRILHLFWYWVWCFFYGFCTQSASYCYKFTMATTLISNSKYLSI</sequence>
<protein>
    <submittedName>
        <fullName evidence="2">Uncharacterized protein</fullName>
    </submittedName>
</protein>
<evidence type="ECO:0000313" key="2">
    <source>
        <dbReference type="EMBL" id="ONI06482.1"/>
    </source>
</evidence>
<organism evidence="2 3">
    <name type="scientific">Prunus persica</name>
    <name type="common">Peach</name>
    <name type="synonym">Amygdalus persica</name>
    <dbReference type="NCBI Taxonomy" id="3760"/>
    <lineage>
        <taxon>Eukaryota</taxon>
        <taxon>Viridiplantae</taxon>
        <taxon>Streptophyta</taxon>
        <taxon>Embryophyta</taxon>
        <taxon>Tracheophyta</taxon>
        <taxon>Spermatophyta</taxon>
        <taxon>Magnoliopsida</taxon>
        <taxon>eudicotyledons</taxon>
        <taxon>Gunneridae</taxon>
        <taxon>Pentapetalae</taxon>
        <taxon>rosids</taxon>
        <taxon>fabids</taxon>
        <taxon>Rosales</taxon>
        <taxon>Rosaceae</taxon>
        <taxon>Amygdaloideae</taxon>
        <taxon>Amygdaleae</taxon>
        <taxon>Prunus</taxon>
    </lineage>
</organism>
<name>A0A251P4J3_PRUPE</name>
<gene>
    <name evidence="2" type="ORF">PRUPE_5G063600</name>
</gene>
<proteinExistence type="predicted"/>
<evidence type="ECO:0000256" key="1">
    <source>
        <dbReference type="SAM" id="Phobius"/>
    </source>
</evidence>
<feature type="transmembrane region" description="Helical" evidence="1">
    <location>
        <begin position="6"/>
        <end position="26"/>
    </location>
</feature>
<evidence type="ECO:0000313" key="3">
    <source>
        <dbReference type="Proteomes" id="UP000006882"/>
    </source>
</evidence>
<accession>A0A251P4J3</accession>
<keyword evidence="1" id="KW-0812">Transmembrane</keyword>
<keyword evidence="1" id="KW-0472">Membrane</keyword>
<reference evidence="2 3" key="1">
    <citation type="journal article" date="2013" name="Nat. Genet.">
        <title>The high-quality draft genome of peach (Prunus persica) identifies unique patterns of genetic diversity, domestication and genome evolution.</title>
        <authorList>
            <consortium name="International Peach Genome Initiative"/>
            <person name="Verde I."/>
            <person name="Abbott A.G."/>
            <person name="Scalabrin S."/>
            <person name="Jung S."/>
            <person name="Shu S."/>
            <person name="Marroni F."/>
            <person name="Zhebentyayeva T."/>
            <person name="Dettori M.T."/>
            <person name="Grimwood J."/>
            <person name="Cattonaro F."/>
            <person name="Zuccolo A."/>
            <person name="Rossini L."/>
            <person name="Jenkins J."/>
            <person name="Vendramin E."/>
            <person name="Meisel L.A."/>
            <person name="Decroocq V."/>
            <person name="Sosinski B."/>
            <person name="Prochnik S."/>
            <person name="Mitros T."/>
            <person name="Policriti A."/>
            <person name="Cipriani G."/>
            <person name="Dondini L."/>
            <person name="Ficklin S."/>
            <person name="Goodstein D.M."/>
            <person name="Xuan P."/>
            <person name="Del Fabbro C."/>
            <person name="Aramini V."/>
            <person name="Copetti D."/>
            <person name="Gonzalez S."/>
            <person name="Horner D.S."/>
            <person name="Falchi R."/>
            <person name="Lucas S."/>
            <person name="Mica E."/>
            <person name="Maldonado J."/>
            <person name="Lazzari B."/>
            <person name="Bielenberg D."/>
            <person name="Pirona R."/>
            <person name="Miculan M."/>
            <person name="Barakat A."/>
            <person name="Testolin R."/>
            <person name="Stella A."/>
            <person name="Tartarini S."/>
            <person name="Tonutti P."/>
            <person name="Arus P."/>
            <person name="Orellana A."/>
            <person name="Wells C."/>
            <person name="Main D."/>
            <person name="Vizzotto G."/>
            <person name="Silva H."/>
            <person name="Salamini F."/>
            <person name="Schmutz J."/>
            <person name="Morgante M."/>
            <person name="Rokhsar D.S."/>
        </authorList>
    </citation>
    <scope>NUCLEOTIDE SEQUENCE [LARGE SCALE GENOMIC DNA]</scope>
    <source>
        <strain evidence="3">cv. Nemared</strain>
    </source>
</reference>
<dbReference type="Gramene" id="ONI06482">
    <property type="protein sequence ID" value="ONI06482"/>
    <property type="gene ID" value="PRUPE_5G063600"/>
</dbReference>